<evidence type="ECO:0000256" key="2">
    <source>
        <dbReference type="SAM" id="Phobius"/>
    </source>
</evidence>
<dbReference type="Pfam" id="PF04304">
    <property type="entry name" value="DUF454"/>
    <property type="match status" value="1"/>
</dbReference>
<keyword evidence="2" id="KW-1133">Transmembrane helix</keyword>
<evidence type="ECO:0000313" key="4">
    <source>
        <dbReference type="Proteomes" id="UP000175691"/>
    </source>
</evidence>
<name>A0A1E7Z9U4_9ALTE</name>
<proteinExistence type="predicted"/>
<dbReference type="EMBL" id="MDHN01000029">
    <property type="protein sequence ID" value="OFC70221.1"/>
    <property type="molecule type" value="Genomic_DNA"/>
</dbReference>
<comment type="caution">
    <text evidence="3">The sequence shown here is derived from an EMBL/GenBank/DDBJ whole genome shotgun (WGS) entry which is preliminary data.</text>
</comment>
<evidence type="ECO:0000313" key="3">
    <source>
        <dbReference type="EMBL" id="OFC70221.1"/>
    </source>
</evidence>
<dbReference type="PANTHER" id="PTHR35813:SF1">
    <property type="entry name" value="INNER MEMBRANE PROTEIN YBAN"/>
    <property type="match status" value="1"/>
</dbReference>
<evidence type="ECO:0000256" key="1">
    <source>
        <dbReference type="PIRNR" id="PIRNR016789"/>
    </source>
</evidence>
<dbReference type="AlphaFoldDB" id="A0A1E7Z9U4"/>
<dbReference type="InterPro" id="IPR007401">
    <property type="entry name" value="DUF454"/>
</dbReference>
<keyword evidence="1" id="KW-1003">Cell membrane</keyword>
<feature type="transmembrane region" description="Helical" evidence="2">
    <location>
        <begin position="20"/>
        <end position="53"/>
    </location>
</feature>
<reference evidence="3 4" key="1">
    <citation type="submission" date="2016-08" db="EMBL/GenBank/DDBJ databases">
        <authorList>
            <person name="Seilhamer J.J."/>
        </authorList>
    </citation>
    <scope>NUCLEOTIDE SEQUENCE [LARGE SCALE GENOMIC DNA]</scope>
    <source>
        <strain evidence="3 4">KCTC 42603</strain>
    </source>
</reference>
<keyword evidence="2" id="KW-0812">Transmembrane</keyword>
<gene>
    <name evidence="3" type="ORF">BFC18_13625</name>
</gene>
<dbReference type="GO" id="GO:0005886">
    <property type="term" value="C:plasma membrane"/>
    <property type="evidence" value="ECO:0007669"/>
    <property type="project" value="UniProtKB-SubCell"/>
</dbReference>
<keyword evidence="4" id="KW-1185">Reference proteome</keyword>
<comment type="subcellular location">
    <subcellularLocation>
        <location evidence="1">Cell inner membrane</location>
        <topology evidence="1">Multi-pass membrane protein</topology>
    </subcellularLocation>
</comment>
<accession>A0A1E7Z9U4</accession>
<dbReference type="PANTHER" id="PTHR35813">
    <property type="entry name" value="INNER MEMBRANE PROTEIN YBAN"/>
    <property type="match status" value="1"/>
</dbReference>
<dbReference type="PIRSF" id="PIRSF016789">
    <property type="entry name" value="DUF454"/>
    <property type="match status" value="1"/>
</dbReference>
<dbReference type="Proteomes" id="UP000175691">
    <property type="component" value="Unassembled WGS sequence"/>
</dbReference>
<sequence length="138" mass="15035">MTPSQKPKSSMITAPYRWLLMLGAGISLTLGFIGVVVPGMPTTVFVLIAAWLAARSSPSLAHWLDNHKVTGPIIHHWRNGRCMPRRAKYAAAIGMSISAVIMAFSSTPTWVMVGTDIVMLTVLIWLWRLPEPPPATGS</sequence>
<keyword evidence="1" id="KW-0997">Cell inner membrane</keyword>
<keyword evidence="1 2" id="KW-0472">Membrane</keyword>
<protein>
    <recommendedName>
        <fullName evidence="1">Inner membrane protein</fullName>
    </recommendedName>
</protein>
<organism evidence="3 4">
    <name type="scientific">Alteromonas confluentis</name>
    <dbReference type="NCBI Taxonomy" id="1656094"/>
    <lineage>
        <taxon>Bacteria</taxon>
        <taxon>Pseudomonadati</taxon>
        <taxon>Pseudomonadota</taxon>
        <taxon>Gammaproteobacteria</taxon>
        <taxon>Alteromonadales</taxon>
        <taxon>Alteromonadaceae</taxon>
        <taxon>Alteromonas/Salinimonas group</taxon>
        <taxon>Alteromonas</taxon>
    </lineage>
</organism>
<dbReference type="STRING" id="1656094.BFC18_13625"/>
<feature type="transmembrane region" description="Helical" evidence="2">
    <location>
        <begin position="87"/>
        <end position="104"/>
    </location>
</feature>